<dbReference type="AlphaFoldDB" id="A0A2B6SE49"/>
<dbReference type="Proteomes" id="UP000223472">
    <property type="component" value="Unassembled WGS sequence"/>
</dbReference>
<dbReference type="EMBL" id="NVIY01000007">
    <property type="protein sequence ID" value="PGD39061.1"/>
    <property type="molecule type" value="Genomic_DNA"/>
</dbReference>
<sequence>MQLTPSSQLKMHNLKHRIENDSETLIGRTDISDFIILPNIAIEIINLLDKDYSIQEVQEIIYKDTGEHIDIMDFAHDLIHEYKFVYTVDGIIINDIVHKADHFSWIPEKTGDILFNRFAYILYFSIFFSGLILAITHTEFFPKPYDFFIVNSHVMSLGIITFSIWILIFFHELAHLISARSLKIGSRIGLSHRLVFMVAETDMSNIVLIPPQKRFRAYLAGMAWDGALLGIGIWVQFLNQLDIIPIHATIISFIKMLNISLLISLVFQFMFFMKTDIYYVFVTIFKCNNLLENTNLYLRSFFKKQKNIENDNELENISPHERNVIKWYSVFYIIGICWALYFFFFITLPLSIQFIKNIFYQLNNTPILSWQFIDGIIMIIITLIPILFVIISWFVGYLRNNKIKQISQ</sequence>
<comment type="caution">
    <text evidence="2">The sequence shown here is derived from an EMBL/GenBank/DDBJ whole genome shotgun (WGS) entry which is preliminary data.</text>
</comment>
<protein>
    <recommendedName>
        <fullName evidence="4">Peptidase</fullName>
    </recommendedName>
</protein>
<keyword evidence="1" id="KW-0472">Membrane</keyword>
<feature type="transmembrane region" description="Helical" evidence="1">
    <location>
        <begin position="118"/>
        <end position="136"/>
    </location>
</feature>
<evidence type="ECO:0000313" key="2">
    <source>
        <dbReference type="EMBL" id="PGD39061.1"/>
    </source>
</evidence>
<proteinExistence type="predicted"/>
<reference evidence="2 3" key="1">
    <citation type="submission" date="2017-09" db="EMBL/GenBank/DDBJ databases">
        <title>Large-scale bioinformatics analysis of Bacillus genomes uncovers conserved roles of natural products in bacterial physiology.</title>
        <authorList>
            <consortium name="Agbiome Team Llc"/>
            <person name="Bleich R.M."/>
            <person name="Grubbs K.J."/>
            <person name="Santa Maria K.C."/>
            <person name="Allen S.E."/>
            <person name="Farag S."/>
            <person name="Shank E.A."/>
            <person name="Bowers A."/>
        </authorList>
    </citation>
    <scope>NUCLEOTIDE SEQUENCE [LARGE SCALE GENOMIC DNA]</scope>
    <source>
        <strain evidence="2 3">AFS065610</strain>
    </source>
</reference>
<organism evidence="2 3">
    <name type="scientific">Bacillus wiedmannii</name>
    <dbReference type="NCBI Taxonomy" id="1890302"/>
    <lineage>
        <taxon>Bacteria</taxon>
        <taxon>Bacillati</taxon>
        <taxon>Bacillota</taxon>
        <taxon>Bacilli</taxon>
        <taxon>Bacillales</taxon>
        <taxon>Bacillaceae</taxon>
        <taxon>Bacillus</taxon>
        <taxon>Bacillus cereus group</taxon>
    </lineage>
</organism>
<evidence type="ECO:0000256" key="1">
    <source>
        <dbReference type="SAM" id="Phobius"/>
    </source>
</evidence>
<evidence type="ECO:0008006" key="4">
    <source>
        <dbReference type="Google" id="ProtNLM"/>
    </source>
</evidence>
<name>A0A2B6SE49_9BACI</name>
<feature type="transmembrane region" description="Helical" evidence="1">
    <location>
        <begin position="215"/>
        <end position="238"/>
    </location>
</feature>
<feature type="transmembrane region" description="Helical" evidence="1">
    <location>
        <begin position="250"/>
        <end position="271"/>
    </location>
</feature>
<feature type="transmembrane region" description="Helical" evidence="1">
    <location>
        <begin position="330"/>
        <end position="355"/>
    </location>
</feature>
<keyword evidence="1" id="KW-0812">Transmembrane</keyword>
<gene>
    <name evidence="2" type="ORF">COM27_03900</name>
</gene>
<evidence type="ECO:0000313" key="3">
    <source>
        <dbReference type="Proteomes" id="UP000223472"/>
    </source>
</evidence>
<feature type="transmembrane region" description="Helical" evidence="1">
    <location>
        <begin position="148"/>
        <end position="170"/>
    </location>
</feature>
<feature type="transmembrane region" description="Helical" evidence="1">
    <location>
        <begin position="375"/>
        <end position="398"/>
    </location>
</feature>
<keyword evidence="1" id="KW-1133">Transmembrane helix</keyword>
<dbReference type="RefSeq" id="WP_098707356.1">
    <property type="nucleotide sequence ID" value="NZ_NVIY01000007.1"/>
</dbReference>
<accession>A0A2B6SE49</accession>